<dbReference type="InterPro" id="IPR025660">
    <property type="entry name" value="Pept_his_AS"/>
</dbReference>
<dbReference type="InterPro" id="IPR000668">
    <property type="entry name" value="Peptidase_C1A_C"/>
</dbReference>
<dbReference type="Pfam" id="PF08246">
    <property type="entry name" value="Inhibitor_I29"/>
    <property type="match status" value="1"/>
</dbReference>
<keyword evidence="5" id="KW-0788">Thiol protease</keyword>
<dbReference type="OrthoDB" id="10253408at2759"/>
<dbReference type="AlphaFoldDB" id="A0A2U1M454"/>
<dbReference type="Proteomes" id="UP000245207">
    <property type="component" value="Unassembled WGS sequence"/>
</dbReference>
<evidence type="ECO:0000256" key="1">
    <source>
        <dbReference type="ARBA" id="ARBA00008455"/>
    </source>
</evidence>
<dbReference type="PROSITE" id="PS00639">
    <property type="entry name" value="THIOL_PROTEASE_HIS"/>
    <property type="match status" value="1"/>
</dbReference>
<comment type="similarity">
    <text evidence="1">Belongs to the peptidase C1 family.</text>
</comment>
<dbReference type="Gene3D" id="3.90.70.10">
    <property type="entry name" value="Cysteine proteinases"/>
    <property type="match status" value="1"/>
</dbReference>
<organism evidence="9 10">
    <name type="scientific">Artemisia annua</name>
    <name type="common">Sweet wormwood</name>
    <dbReference type="NCBI Taxonomy" id="35608"/>
    <lineage>
        <taxon>Eukaryota</taxon>
        <taxon>Viridiplantae</taxon>
        <taxon>Streptophyta</taxon>
        <taxon>Embryophyta</taxon>
        <taxon>Tracheophyta</taxon>
        <taxon>Spermatophyta</taxon>
        <taxon>Magnoliopsida</taxon>
        <taxon>eudicotyledons</taxon>
        <taxon>Gunneridae</taxon>
        <taxon>Pentapetalae</taxon>
        <taxon>asterids</taxon>
        <taxon>campanulids</taxon>
        <taxon>Asterales</taxon>
        <taxon>Asteraceae</taxon>
        <taxon>Asteroideae</taxon>
        <taxon>Anthemideae</taxon>
        <taxon>Artemisiinae</taxon>
        <taxon>Artemisia</taxon>
    </lineage>
</organism>
<feature type="domain" description="Cathepsin propeptide inhibitor" evidence="8">
    <location>
        <begin position="133"/>
        <end position="190"/>
    </location>
</feature>
<dbReference type="PROSITE" id="PS00640">
    <property type="entry name" value="THIOL_PROTEASE_ASN"/>
    <property type="match status" value="1"/>
</dbReference>
<dbReference type="GO" id="GO:0008234">
    <property type="term" value="F:cysteine-type peptidase activity"/>
    <property type="evidence" value="ECO:0007669"/>
    <property type="project" value="UniProtKB-KW"/>
</dbReference>
<dbReference type="InterPro" id="IPR000169">
    <property type="entry name" value="Pept_cys_AS"/>
</dbReference>
<dbReference type="InterPro" id="IPR038765">
    <property type="entry name" value="Papain-like_cys_pep_sf"/>
</dbReference>
<feature type="domain" description="Peptidase C1A papain C-terminal" evidence="7">
    <location>
        <begin position="219"/>
        <end position="436"/>
    </location>
</feature>
<dbReference type="SMART" id="SM00848">
    <property type="entry name" value="Inhibitor_I29"/>
    <property type="match status" value="1"/>
</dbReference>
<proteinExistence type="inferred from homology"/>
<comment type="caution">
    <text evidence="9">The sequence shown here is derived from an EMBL/GenBank/DDBJ whole genome shotgun (WGS) entry which is preliminary data.</text>
</comment>
<evidence type="ECO:0000259" key="8">
    <source>
        <dbReference type="SMART" id="SM00848"/>
    </source>
</evidence>
<evidence type="ECO:0000256" key="3">
    <source>
        <dbReference type="ARBA" id="ARBA00022729"/>
    </source>
</evidence>
<dbReference type="SMART" id="SM00645">
    <property type="entry name" value="Pept_C1"/>
    <property type="match status" value="1"/>
</dbReference>
<dbReference type="InterPro" id="IPR013128">
    <property type="entry name" value="Peptidase_C1A"/>
</dbReference>
<keyword evidence="10" id="KW-1185">Reference proteome</keyword>
<evidence type="ECO:0000256" key="4">
    <source>
        <dbReference type="ARBA" id="ARBA00022801"/>
    </source>
</evidence>
<keyword evidence="2 9" id="KW-0645">Protease</keyword>
<dbReference type="STRING" id="35608.A0A2U1M454"/>
<dbReference type="PROSITE" id="PS00139">
    <property type="entry name" value="THIOL_PROTEASE_CYS"/>
    <property type="match status" value="1"/>
</dbReference>
<keyword evidence="4" id="KW-0378">Hydrolase</keyword>
<evidence type="ECO:0000256" key="5">
    <source>
        <dbReference type="ARBA" id="ARBA00022807"/>
    </source>
</evidence>
<evidence type="ECO:0000313" key="10">
    <source>
        <dbReference type="Proteomes" id="UP000245207"/>
    </source>
</evidence>
<dbReference type="Pfam" id="PF00112">
    <property type="entry name" value="Peptidase_C1"/>
    <property type="match status" value="1"/>
</dbReference>
<reference evidence="9 10" key="1">
    <citation type="journal article" date="2018" name="Mol. Plant">
        <title>The genome of Artemisia annua provides insight into the evolution of Asteraceae family and artemisinin biosynthesis.</title>
        <authorList>
            <person name="Shen Q."/>
            <person name="Zhang L."/>
            <person name="Liao Z."/>
            <person name="Wang S."/>
            <person name="Yan T."/>
            <person name="Shi P."/>
            <person name="Liu M."/>
            <person name="Fu X."/>
            <person name="Pan Q."/>
            <person name="Wang Y."/>
            <person name="Lv Z."/>
            <person name="Lu X."/>
            <person name="Zhang F."/>
            <person name="Jiang W."/>
            <person name="Ma Y."/>
            <person name="Chen M."/>
            <person name="Hao X."/>
            <person name="Li L."/>
            <person name="Tang Y."/>
            <person name="Lv G."/>
            <person name="Zhou Y."/>
            <person name="Sun X."/>
            <person name="Brodelius P.E."/>
            <person name="Rose J.K.C."/>
            <person name="Tang K."/>
        </authorList>
    </citation>
    <scope>NUCLEOTIDE SEQUENCE [LARGE SCALE GENOMIC DNA]</scope>
    <source>
        <strain evidence="10">cv. Huhao1</strain>
        <tissue evidence="9">Leaf</tissue>
    </source>
</reference>
<evidence type="ECO:0000256" key="2">
    <source>
        <dbReference type="ARBA" id="ARBA00022670"/>
    </source>
</evidence>
<dbReference type="EMBL" id="PKPP01006590">
    <property type="protein sequence ID" value="PWA56028.1"/>
    <property type="molecule type" value="Genomic_DNA"/>
</dbReference>
<dbReference type="CDD" id="cd02248">
    <property type="entry name" value="Peptidase_C1A"/>
    <property type="match status" value="1"/>
</dbReference>
<keyword evidence="3" id="KW-0732">Signal</keyword>
<name>A0A2U1M454_ARTAN</name>
<dbReference type="InterPro" id="IPR013201">
    <property type="entry name" value="Prot_inhib_I29"/>
</dbReference>
<dbReference type="PRINTS" id="PR00705">
    <property type="entry name" value="PAPAIN"/>
</dbReference>
<dbReference type="InterPro" id="IPR039417">
    <property type="entry name" value="Peptidase_C1A_papain-like"/>
</dbReference>
<protein>
    <submittedName>
        <fullName evidence="9">Senescence-specific cysteine protease SAG39</fullName>
    </submittedName>
</protein>
<evidence type="ECO:0000256" key="6">
    <source>
        <dbReference type="ARBA" id="ARBA00023157"/>
    </source>
</evidence>
<evidence type="ECO:0000259" key="7">
    <source>
        <dbReference type="SMART" id="SM00645"/>
    </source>
</evidence>
<dbReference type="GO" id="GO:0006508">
    <property type="term" value="P:proteolysis"/>
    <property type="evidence" value="ECO:0007669"/>
    <property type="project" value="UniProtKB-KW"/>
</dbReference>
<dbReference type="PANTHER" id="PTHR12411">
    <property type="entry name" value="CYSTEINE PROTEASE FAMILY C1-RELATED"/>
    <property type="match status" value="1"/>
</dbReference>
<dbReference type="InterPro" id="IPR025661">
    <property type="entry name" value="Pept_asp_AS"/>
</dbReference>
<dbReference type="SUPFAM" id="SSF54001">
    <property type="entry name" value="Cysteine proteinases"/>
    <property type="match status" value="1"/>
</dbReference>
<keyword evidence="6" id="KW-1015">Disulfide bond</keyword>
<accession>A0A2U1M454</accession>
<evidence type="ECO:0000313" key="9">
    <source>
        <dbReference type="EMBL" id="PWA56028.1"/>
    </source>
</evidence>
<dbReference type="FunFam" id="3.90.70.10:FF:000023">
    <property type="entry name" value="Senescence-specific cysteine protease SAG39"/>
    <property type="match status" value="1"/>
</dbReference>
<gene>
    <name evidence="9" type="ORF">CTI12_AA422830</name>
</gene>
<sequence length="437" mass="48609">MSPEKVDLDHDGKRCRFLPRFSAGTIATVARNSLLVISHVKDWFMVREYSDRPQSNHIQFYLPLYINHLHRLEMSAPHLETISRIKVLSSRSKTKTMGLSLHRIILAALLVLGMWACQVTSQTLNEETVLQRHEQWMSRFGRVYKDDMEKEMRFKIFKDNLAYIEAVNNVGNQAYKLSVNGFADQTNEEFNAIRNGFKFPSEPALREATPFRYADVTAVPSSMDWRKKGAVTPIKDQGQCGSCWAFSTIAATEGITQLTTGKLISLSEQELVDCDRSGEDQGCGGGYMDGGFTFIVKNKGINTEAAYPYQAEDATCNTKEESIHAAKIIGHEDVPVNSESALLKAVAMQPVSVAIDAGESDFQFYSSGVFNGTCGTMLDHGVTAVGYGTSDDGIKYWLLKNSWGTSWGEEGYIRMQRDVKAKEGLCGIAMMASYPTA</sequence>